<evidence type="ECO:0000256" key="2">
    <source>
        <dbReference type="SAM" id="Phobius"/>
    </source>
</evidence>
<keyword evidence="2" id="KW-0472">Membrane</keyword>
<name>A0ABS0XSI6_9SPHN</name>
<evidence type="ECO:0000313" key="3">
    <source>
        <dbReference type="EMBL" id="MBJ6123010.1"/>
    </source>
</evidence>
<keyword evidence="2" id="KW-1133">Transmembrane helix</keyword>
<protein>
    <submittedName>
        <fullName evidence="3">Uncharacterized protein</fullName>
    </submittedName>
</protein>
<reference evidence="4" key="1">
    <citation type="submission" date="2020-12" db="EMBL/GenBank/DDBJ databases">
        <title>Hymenobacter sp.</title>
        <authorList>
            <person name="Kim M.K."/>
        </authorList>
    </citation>
    <scope>NUCLEOTIDE SEQUENCE [LARGE SCALE GENOMIC DNA]</scope>
    <source>
        <strain evidence="4">BT553</strain>
    </source>
</reference>
<sequence length="76" mass="7201">MSQDQKPGRVRMLAGGGAGSTGTPGPLADSTTVATAGAPGGDVAAKGDRRAGLLPVLLFMAGCIGGGVAVARLGPL</sequence>
<organism evidence="3 4">
    <name type="scientific">Sphingomonas mollis</name>
    <dbReference type="NCBI Taxonomy" id="2795726"/>
    <lineage>
        <taxon>Bacteria</taxon>
        <taxon>Pseudomonadati</taxon>
        <taxon>Pseudomonadota</taxon>
        <taxon>Alphaproteobacteria</taxon>
        <taxon>Sphingomonadales</taxon>
        <taxon>Sphingomonadaceae</taxon>
        <taxon>Sphingomonas</taxon>
    </lineage>
</organism>
<dbReference type="RefSeq" id="WP_199039594.1">
    <property type="nucleotide sequence ID" value="NZ_JAELXS010000008.1"/>
</dbReference>
<keyword evidence="4" id="KW-1185">Reference proteome</keyword>
<comment type="caution">
    <text evidence="3">The sequence shown here is derived from an EMBL/GenBank/DDBJ whole genome shotgun (WGS) entry which is preliminary data.</text>
</comment>
<feature type="transmembrane region" description="Helical" evidence="2">
    <location>
        <begin position="53"/>
        <end position="73"/>
    </location>
</feature>
<evidence type="ECO:0000313" key="4">
    <source>
        <dbReference type="Proteomes" id="UP000640426"/>
    </source>
</evidence>
<accession>A0ABS0XSI6</accession>
<proteinExistence type="predicted"/>
<dbReference type="Proteomes" id="UP000640426">
    <property type="component" value="Unassembled WGS sequence"/>
</dbReference>
<feature type="region of interest" description="Disordered" evidence="1">
    <location>
        <begin position="1"/>
        <end position="42"/>
    </location>
</feature>
<gene>
    <name evidence="3" type="ORF">JAO74_14525</name>
</gene>
<dbReference type="EMBL" id="JAELXS010000008">
    <property type="protein sequence ID" value="MBJ6123010.1"/>
    <property type="molecule type" value="Genomic_DNA"/>
</dbReference>
<evidence type="ECO:0000256" key="1">
    <source>
        <dbReference type="SAM" id="MobiDB-lite"/>
    </source>
</evidence>
<keyword evidence="2" id="KW-0812">Transmembrane</keyword>